<gene>
    <name evidence="1" type="ORF">F383_33482</name>
</gene>
<dbReference type="EMBL" id="JRRC01466784">
    <property type="protein sequence ID" value="KHG07083.1"/>
    <property type="molecule type" value="Genomic_DNA"/>
</dbReference>
<dbReference type="Proteomes" id="UP000032142">
    <property type="component" value="Unassembled WGS sequence"/>
</dbReference>
<proteinExistence type="predicted"/>
<keyword evidence="2" id="KW-1185">Reference proteome</keyword>
<reference evidence="2" key="1">
    <citation type="submission" date="2014-09" db="EMBL/GenBank/DDBJ databases">
        <authorList>
            <person name="Mudge J."/>
            <person name="Ramaraj T."/>
            <person name="Lindquist I.E."/>
            <person name="Bharti A.K."/>
            <person name="Sundararajan A."/>
            <person name="Cameron C.T."/>
            <person name="Woodward J.E."/>
            <person name="May G.D."/>
            <person name="Brubaker C."/>
            <person name="Broadhvest J."/>
            <person name="Wilkins T.A."/>
        </authorList>
    </citation>
    <scope>NUCLEOTIDE SEQUENCE</scope>
    <source>
        <strain evidence="2">cv. AKA8401</strain>
    </source>
</reference>
<name>A0A0B0MY82_GOSAR</name>
<sequence>MKICLNELNLNMFILRTKEIGFGSRKNESRRQVALFRFTSSKLVTMFEHSFRPSYDV</sequence>
<evidence type="ECO:0000313" key="1">
    <source>
        <dbReference type="EMBL" id="KHG07083.1"/>
    </source>
</evidence>
<organism evidence="1 2">
    <name type="scientific">Gossypium arboreum</name>
    <name type="common">Tree cotton</name>
    <name type="synonym">Gossypium nanking</name>
    <dbReference type="NCBI Taxonomy" id="29729"/>
    <lineage>
        <taxon>Eukaryota</taxon>
        <taxon>Viridiplantae</taxon>
        <taxon>Streptophyta</taxon>
        <taxon>Embryophyta</taxon>
        <taxon>Tracheophyta</taxon>
        <taxon>Spermatophyta</taxon>
        <taxon>Magnoliopsida</taxon>
        <taxon>eudicotyledons</taxon>
        <taxon>Gunneridae</taxon>
        <taxon>Pentapetalae</taxon>
        <taxon>rosids</taxon>
        <taxon>malvids</taxon>
        <taxon>Malvales</taxon>
        <taxon>Malvaceae</taxon>
        <taxon>Malvoideae</taxon>
        <taxon>Gossypium</taxon>
    </lineage>
</organism>
<accession>A0A0B0MY82</accession>
<evidence type="ECO:0000313" key="2">
    <source>
        <dbReference type="Proteomes" id="UP000032142"/>
    </source>
</evidence>
<dbReference type="AlphaFoldDB" id="A0A0B0MY82"/>
<protein>
    <submittedName>
        <fullName evidence="1">Uncharacterized protein</fullName>
    </submittedName>
</protein>
<comment type="caution">
    <text evidence="1">The sequence shown here is derived from an EMBL/GenBank/DDBJ whole genome shotgun (WGS) entry which is preliminary data.</text>
</comment>